<keyword evidence="5" id="KW-0238">DNA-binding</keyword>
<dbReference type="Pfam" id="PF02954">
    <property type="entry name" value="HTH_8"/>
    <property type="match status" value="1"/>
</dbReference>
<name>A0A0P0J5C8_BLAVI</name>
<evidence type="ECO:0000313" key="11">
    <source>
        <dbReference type="Proteomes" id="UP000065734"/>
    </source>
</evidence>
<dbReference type="PRINTS" id="PR01590">
    <property type="entry name" value="HTHFIS"/>
</dbReference>
<evidence type="ECO:0000256" key="1">
    <source>
        <dbReference type="ARBA" id="ARBA00022741"/>
    </source>
</evidence>
<dbReference type="CDD" id="cd00009">
    <property type="entry name" value="AAA"/>
    <property type="match status" value="1"/>
</dbReference>
<sequence>MTYASNPGQSPVRHARRMLDRGQMPPPGLVNATVSRSWERCLKAGLEPLAGPATPEPVSPPRLEQTLEQRRELLRQARPVIEYLFSQVSGSGSMVILADDQGLLIEALGDPEFLKRAERVALQPGASWHEQDRGTNAIGTALAERVPVAVHGSEHFLDCNRFLTCTAAPVMGSDGKLLGVIDISGHHGARHPHTLGLVQTASYMIESRMFELRHQRAARLRLHPQAEGIGTLAEGLVALDEDGRIVGANRTALSLLALADAEIGRAGIDGVLALASGGLLQRTRERPGAVLDVKTRCGRRLFLKAEPGRSPAPVAPPRRAAEVRDALAELDTGDERMRQCLERARKMVGKPIPILLHGESGVGKEMVAAAIHASGPRRQRAMVAINCAALPEHLIEAELFGYAPGAFTGARREGSAGRIREAHGSTLFLDEIGDMPLPLQSRLLRVLQERQVVPLGGGKPATVDFALIAASHRPLKLEVERGRFRADLYYRLNGITLTLPPLRARSDFPVLVTSLLERFEPGAGLMLEPAVLAALGDYPWPGNLRELANVLRFASALRDPGETVIGWHHLPEELVDELQRPERARPNDAEGVLSLRAASDSLIERTVRTSGGNLSEAARRLGISRTTLYRRMGGNRHQSGTVSRCVP</sequence>
<dbReference type="SUPFAM" id="SSF46689">
    <property type="entry name" value="Homeodomain-like"/>
    <property type="match status" value="1"/>
</dbReference>
<dbReference type="OrthoDB" id="9802388at2"/>
<dbReference type="SUPFAM" id="SSF52540">
    <property type="entry name" value="P-loop containing nucleoside triphosphate hydrolases"/>
    <property type="match status" value="1"/>
</dbReference>
<dbReference type="InterPro" id="IPR029016">
    <property type="entry name" value="GAF-like_dom_sf"/>
</dbReference>
<dbReference type="GO" id="GO:0005524">
    <property type="term" value="F:ATP binding"/>
    <property type="evidence" value="ECO:0007669"/>
    <property type="project" value="UniProtKB-KW"/>
</dbReference>
<keyword evidence="11" id="KW-1185">Reference proteome</keyword>
<dbReference type="InterPro" id="IPR009057">
    <property type="entry name" value="Homeodomain-like_sf"/>
</dbReference>
<dbReference type="GO" id="GO:0000160">
    <property type="term" value="P:phosphorelay signal transduction system"/>
    <property type="evidence" value="ECO:0007669"/>
    <property type="project" value="UniProtKB-KW"/>
</dbReference>
<dbReference type="InterPro" id="IPR025662">
    <property type="entry name" value="Sigma_54_int_dom_ATP-bd_1"/>
</dbReference>
<evidence type="ECO:0000256" key="6">
    <source>
        <dbReference type="ARBA" id="ARBA00023159"/>
    </source>
</evidence>
<dbReference type="PROSITE" id="PS00675">
    <property type="entry name" value="SIGMA54_INTERACT_1"/>
    <property type="match status" value="1"/>
</dbReference>
<dbReference type="PANTHER" id="PTHR32071">
    <property type="entry name" value="TRANSCRIPTIONAL REGULATORY PROTEIN"/>
    <property type="match status" value="1"/>
</dbReference>
<feature type="region of interest" description="Disordered" evidence="8">
    <location>
        <begin position="1"/>
        <end position="30"/>
    </location>
</feature>
<organism evidence="10 11">
    <name type="scientific">Blastochloris viridis</name>
    <name type="common">Rhodopseudomonas viridis</name>
    <dbReference type="NCBI Taxonomy" id="1079"/>
    <lineage>
        <taxon>Bacteria</taxon>
        <taxon>Pseudomonadati</taxon>
        <taxon>Pseudomonadota</taxon>
        <taxon>Alphaproteobacteria</taxon>
        <taxon>Hyphomicrobiales</taxon>
        <taxon>Blastochloridaceae</taxon>
        <taxon>Blastochloris</taxon>
    </lineage>
</organism>
<dbReference type="AlphaFoldDB" id="A0A0P0J5C8"/>
<evidence type="ECO:0000313" key="10">
    <source>
        <dbReference type="EMBL" id="CUU41578.1"/>
    </source>
</evidence>
<evidence type="ECO:0000256" key="5">
    <source>
        <dbReference type="ARBA" id="ARBA00023125"/>
    </source>
</evidence>
<accession>A0A0P0J5C8</accession>
<dbReference type="PROSITE" id="PS00688">
    <property type="entry name" value="SIGMA54_INTERACT_3"/>
    <property type="match status" value="1"/>
</dbReference>
<dbReference type="InterPro" id="IPR027417">
    <property type="entry name" value="P-loop_NTPase"/>
</dbReference>
<dbReference type="STRING" id="1079.BVIR_1128"/>
<dbReference type="FunFam" id="3.40.50.300:FF:000006">
    <property type="entry name" value="DNA-binding transcriptional regulator NtrC"/>
    <property type="match status" value="1"/>
</dbReference>
<dbReference type="InterPro" id="IPR003593">
    <property type="entry name" value="AAA+_ATPase"/>
</dbReference>
<dbReference type="Pfam" id="PF01590">
    <property type="entry name" value="GAF"/>
    <property type="match status" value="1"/>
</dbReference>
<gene>
    <name evidence="10" type="primary">acoR</name>
    <name evidence="10" type="ORF">BVIRIDIS_05710</name>
</gene>
<keyword evidence="3" id="KW-0902">Two-component regulatory system</keyword>
<protein>
    <submittedName>
        <fullName evidence="10">Acetoin catabolism regulatory protein</fullName>
    </submittedName>
</protein>
<dbReference type="InterPro" id="IPR058031">
    <property type="entry name" value="AAA_lid_NorR"/>
</dbReference>
<evidence type="ECO:0000259" key="9">
    <source>
        <dbReference type="PROSITE" id="PS50045"/>
    </source>
</evidence>
<dbReference type="PROSITE" id="PS50045">
    <property type="entry name" value="SIGMA54_INTERACT_4"/>
    <property type="match status" value="1"/>
</dbReference>
<reference evidence="11" key="1">
    <citation type="journal article" date="2016" name="Genome Announc.">
        <title>Revised genome sequence of the purple photosynthetic bacterium Blastochloris viridis.</title>
        <authorList>
            <person name="Liu L.N."/>
            <person name="Faulkner M."/>
            <person name="Liu X."/>
            <person name="Huang F."/>
            <person name="Darby A.C."/>
            <person name="Hall N."/>
        </authorList>
    </citation>
    <scope>NUCLEOTIDE SEQUENCE [LARGE SCALE GENOMIC DNA]</scope>
    <source>
        <strain evidence="11">ATCC 19567 / DSM 133 / F</strain>
    </source>
</reference>
<dbReference type="Pfam" id="PF00158">
    <property type="entry name" value="Sigma54_activat"/>
    <property type="match status" value="1"/>
</dbReference>
<dbReference type="PATRIC" id="fig|1079.6.peg.1170"/>
<evidence type="ECO:0000256" key="2">
    <source>
        <dbReference type="ARBA" id="ARBA00022840"/>
    </source>
</evidence>
<feature type="domain" description="Sigma-54 factor interaction" evidence="9">
    <location>
        <begin position="330"/>
        <end position="556"/>
    </location>
</feature>
<dbReference type="SMART" id="SM00382">
    <property type="entry name" value="AAA"/>
    <property type="match status" value="1"/>
</dbReference>
<evidence type="ECO:0000256" key="4">
    <source>
        <dbReference type="ARBA" id="ARBA00023015"/>
    </source>
</evidence>
<evidence type="ECO:0000256" key="8">
    <source>
        <dbReference type="SAM" id="MobiDB-lite"/>
    </source>
</evidence>
<dbReference type="Gene3D" id="1.10.8.60">
    <property type="match status" value="1"/>
</dbReference>
<dbReference type="InterPro" id="IPR025944">
    <property type="entry name" value="Sigma_54_int_dom_CS"/>
</dbReference>
<dbReference type="RefSeq" id="WP_055036787.1">
    <property type="nucleotide sequence ID" value="NZ_AP014854.2"/>
</dbReference>
<dbReference type="InterPro" id="IPR002197">
    <property type="entry name" value="HTH_Fis"/>
</dbReference>
<dbReference type="SUPFAM" id="SSF55781">
    <property type="entry name" value="GAF domain-like"/>
    <property type="match status" value="1"/>
</dbReference>
<dbReference type="GO" id="GO:0006355">
    <property type="term" value="P:regulation of DNA-templated transcription"/>
    <property type="evidence" value="ECO:0007669"/>
    <property type="project" value="InterPro"/>
</dbReference>
<dbReference type="KEGG" id="bvr:BVIR_1128"/>
<keyword evidence="1" id="KW-0547">Nucleotide-binding</keyword>
<proteinExistence type="predicted"/>
<dbReference type="Proteomes" id="UP000065734">
    <property type="component" value="Chromosome I"/>
</dbReference>
<keyword evidence="7" id="KW-0804">Transcription</keyword>
<dbReference type="Gene3D" id="1.10.10.60">
    <property type="entry name" value="Homeodomain-like"/>
    <property type="match status" value="1"/>
</dbReference>
<dbReference type="InterPro" id="IPR003018">
    <property type="entry name" value="GAF"/>
</dbReference>
<dbReference type="PANTHER" id="PTHR32071:SF77">
    <property type="entry name" value="TRANSCRIPTIONAL REGULATORY PROTEIN"/>
    <property type="match status" value="1"/>
</dbReference>
<dbReference type="Pfam" id="PF25601">
    <property type="entry name" value="AAA_lid_14"/>
    <property type="match status" value="1"/>
</dbReference>
<dbReference type="EMBL" id="LN907867">
    <property type="protein sequence ID" value="CUU41578.1"/>
    <property type="molecule type" value="Genomic_DNA"/>
</dbReference>
<dbReference type="Gene3D" id="3.30.450.40">
    <property type="match status" value="1"/>
</dbReference>
<evidence type="ECO:0000256" key="3">
    <source>
        <dbReference type="ARBA" id="ARBA00023012"/>
    </source>
</evidence>
<keyword evidence="2" id="KW-0067">ATP-binding</keyword>
<dbReference type="Gene3D" id="3.40.50.300">
    <property type="entry name" value="P-loop containing nucleotide triphosphate hydrolases"/>
    <property type="match status" value="1"/>
</dbReference>
<keyword evidence="6" id="KW-0010">Activator</keyword>
<dbReference type="InterPro" id="IPR002078">
    <property type="entry name" value="Sigma_54_int"/>
</dbReference>
<keyword evidence="4" id="KW-0805">Transcription regulation</keyword>
<evidence type="ECO:0000256" key="7">
    <source>
        <dbReference type="ARBA" id="ARBA00023163"/>
    </source>
</evidence>
<dbReference type="GO" id="GO:0043565">
    <property type="term" value="F:sequence-specific DNA binding"/>
    <property type="evidence" value="ECO:0007669"/>
    <property type="project" value="InterPro"/>
</dbReference>